<reference evidence="2 3" key="1">
    <citation type="submission" date="2021-03" db="EMBL/GenBank/DDBJ databases">
        <title>Sequencing the genomes of 1000 actinobacteria strains.</title>
        <authorList>
            <person name="Klenk H.-P."/>
        </authorList>
    </citation>
    <scope>NUCLEOTIDE SEQUENCE [LARGE SCALE GENOMIC DNA]</scope>
    <source>
        <strain evidence="2 3">DSM 18824</strain>
    </source>
</reference>
<dbReference type="Pfam" id="PF01522">
    <property type="entry name" value="Polysacc_deac_1"/>
    <property type="match status" value="1"/>
</dbReference>
<accession>A0ABS4UVB2</accession>
<dbReference type="PROSITE" id="PS51677">
    <property type="entry name" value="NODB"/>
    <property type="match status" value="1"/>
</dbReference>
<sequence length="239" mass="26284">MSLRRVAVPAAVGAAAGAAYWFMMSPYSQAIGPFPYRGPDNRRTVALTFDDGPNEPYTSELADYLERERIPATFFQVGRAVQRHPDVTKRLVDAGHVVGLHGHTHEFTRYLRARSLAAELDQGMAAFAEVGLRPALYRPPWLLRIPALPGLLDQHGLRVISGEFCHLLEVAQPSPESIARQALRSTRSGSITIFHDGFDGKGGDRAATVAAVKLLVPRLREQGYDFTTVDHLLGLPAYQ</sequence>
<name>A0ABS4UVB2_9ACTN</name>
<dbReference type="RefSeq" id="WP_209698227.1">
    <property type="nucleotide sequence ID" value="NZ_BAAAVU010000017.1"/>
</dbReference>
<dbReference type="InterPro" id="IPR050248">
    <property type="entry name" value="Polysacc_deacetylase_ArnD"/>
</dbReference>
<dbReference type="InterPro" id="IPR002509">
    <property type="entry name" value="NODB_dom"/>
</dbReference>
<proteinExistence type="predicted"/>
<dbReference type="Proteomes" id="UP000755585">
    <property type="component" value="Unassembled WGS sequence"/>
</dbReference>
<organism evidence="2 3">
    <name type="scientific">Kribbella aluminosa</name>
    <dbReference type="NCBI Taxonomy" id="416017"/>
    <lineage>
        <taxon>Bacteria</taxon>
        <taxon>Bacillati</taxon>
        <taxon>Actinomycetota</taxon>
        <taxon>Actinomycetes</taxon>
        <taxon>Propionibacteriales</taxon>
        <taxon>Kribbellaceae</taxon>
        <taxon>Kribbella</taxon>
    </lineage>
</organism>
<dbReference type="SUPFAM" id="SSF88713">
    <property type="entry name" value="Glycoside hydrolase/deacetylase"/>
    <property type="match status" value="1"/>
</dbReference>
<keyword evidence="3" id="KW-1185">Reference proteome</keyword>
<gene>
    <name evidence="2" type="ORF">JOF29_006687</name>
</gene>
<evidence type="ECO:0000313" key="3">
    <source>
        <dbReference type="Proteomes" id="UP000755585"/>
    </source>
</evidence>
<dbReference type="PANTHER" id="PTHR10587">
    <property type="entry name" value="GLYCOSYL TRANSFERASE-RELATED"/>
    <property type="match status" value="1"/>
</dbReference>
<dbReference type="PANTHER" id="PTHR10587:SF125">
    <property type="entry name" value="POLYSACCHARIDE DEACETYLASE YHEN-RELATED"/>
    <property type="match status" value="1"/>
</dbReference>
<evidence type="ECO:0000259" key="1">
    <source>
        <dbReference type="PROSITE" id="PS51677"/>
    </source>
</evidence>
<dbReference type="CDD" id="cd10917">
    <property type="entry name" value="CE4_NodB_like_6s_7s"/>
    <property type="match status" value="1"/>
</dbReference>
<dbReference type="Gene3D" id="3.20.20.370">
    <property type="entry name" value="Glycoside hydrolase/deacetylase"/>
    <property type="match status" value="1"/>
</dbReference>
<evidence type="ECO:0000313" key="2">
    <source>
        <dbReference type="EMBL" id="MBP2355577.1"/>
    </source>
</evidence>
<dbReference type="InterPro" id="IPR011330">
    <property type="entry name" value="Glyco_hydro/deAcase_b/a-brl"/>
</dbReference>
<feature type="domain" description="NodB homology" evidence="1">
    <location>
        <begin position="43"/>
        <end position="227"/>
    </location>
</feature>
<dbReference type="EMBL" id="JAGINT010000002">
    <property type="protein sequence ID" value="MBP2355577.1"/>
    <property type="molecule type" value="Genomic_DNA"/>
</dbReference>
<comment type="caution">
    <text evidence="2">The sequence shown here is derived from an EMBL/GenBank/DDBJ whole genome shotgun (WGS) entry which is preliminary data.</text>
</comment>
<protein>
    <submittedName>
        <fullName evidence="2">Peptidoglycan/xylan/chitin deacetylase (PgdA/CDA1 family)</fullName>
    </submittedName>
</protein>